<reference evidence="2" key="1">
    <citation type="submission" date="2014-09" db="EMBL/GenBank/DDBJ databases">
        <authorList>
            <person name="Sharma Rahul"/>
            <person name="Thines Marco"/>
        </authorList>
    </citation>
    <scope>NUCLEOTIDE SEQUENCE [LARGE SCALE GENOMIC DNA]</scope>
</reference>
<sequence>MPSVALSQRKVVPKLRADAFSPPRFVILSPQAPGKRTQFELFAASVTNLHYGKELITDIILSHHAILARETEIGFIMFVCVYLKNHYHQGNLAAR</sequence>
<dbReference type="EMBL" id="CCYD01000288">
    <property type="protein sequence ID" value="CEG37609.1"/>
    <property type="molecule type" value="Genomic_DNA"/>
</dbReference>
<dbReference type="GeneID" id="36400443"/>
<protein>
    <submittedName>
        <fullName evidence="1">Uncharacterized protein</fullName>
    </submittedName>
</protein>
<proteinExistence type="predicted"/>
<accession>A0A0P1AA46</accession>
<keyword evidence="2" id="KW-1185">Reference proteome</keyword>
<evidence type="ECO:0000313" key="1">
    <source>
        <dbReference type="EMBL" id="CEG37609.1"/>
    </source>
</evidence>
<dbReference type="AlphaFoldDB" id="A0A0P1AA46"/>
<evidence type="ECO:0000313" key="2">
    <source>
        <dbReference type="Proteomes" id="UP000054928"/>
    </source>
</evidence>
<dbReference type="Proteomes" id="UP000054928">
    <property type="component" value="Unassembled WGS sequence"/>
</dbReference>
<organism evidence="1 2">
    <name type="scientific">Plasmopara halstedii</name>
    <name type="common">Downy mildew of sunflower</name>
    <dbReference type="NCBI Taxonomy" id="4781"/>
    <lineage>
        <taxon>Eukaryota</taxon>
        <taxon>Sar</taxon>
        <taxon>Stramenopiles</taxon>
        <taxon>Oomycota</taxon>
        <taxon>Peronosporomycetes</taxon>
        <taxon>Peronosporales</taxon>
        <taxon>Peronosporaceae</taxon>
        <taxon>Plasmopara</taxon>
    </lineage>
</organism>
<dbReference type="RefSeq" id="XP_024573978.1">
    <property type="nucleotide sequence ID" value="XM_024722953.1"/>
</dbReference>
<name>A0A0P1AA46_PLAHL</name>